<reference evidence="8" key="1">
    <citation type="submission" date="2022-12" db="EMBL/GenBank/DDBJ databases">
        <authorList>
            <person name="Petersen C."/>
        </authorList>
    </citation>
    <scope>NUCLEOTIDE SEQUENCE</scope>
    <source>
        <strain evidence="8">IBT 16125</strain>
    </source>
</reference>
<reference evidence="8" key="2">
    <citation type="journal article" date="2023" name="IMA Fungus">
        <title>Comparative genomic study of the Penicillium genus elucidates a diverse pangenome and 15 lateral gene transfer events.</title>
        <authorList>
            <person name="Petersen C."/>
            <person name="Sorensen T."/>
            <person name="Nielsen M.R."/>
            <person name="Sondergaard T.E."/>
            <person name="Sorensen J.L."/>
            <person name="Fitzpatrick D.A."/>
            <person name="Frisvad J.C."/>
            <person name="Nielsen K.L."/>
        </authorList>
    </citation>
    <scope>NUCLEOTIDE SEQUENCE</scope>
    <source>
        <strain evidence="8">IBT 16125</strain>
    </source>
</reference>
<feature type="transmembrane region" description="Helical" evidence="6">
    <location>
        <begin position="332"/>
        <end position="365"/>
    </location>
</feature>
<dbReference type="InterPro" id="IPR050524">
    <property type="entry name" value="APC_YAT"/>
</dbReference>
<dbReference type="EMBL" id="JAPVEA010000002">
    <property type="protein sequence ID" value="KAJ5461927.1"/>
    <property type="molecule type" value="Genomic_DNA"/>
</dbReference>
<comment type="caution">
    <text evidence="8">The sequence shown here is derived from an EMBL/GenBank/DDBJ whole genome shotgun (WGS) entry which is preliminary data.</text>
</comment>
<keyword evidence="2 6" id="KW-0812">Transmembrane</keyword>
<keyword evidence="3 6" id="KW-1133">Transmembrane helix</keyword>
<dbReference type="Gene3D" id="1.20.1740.10">
    <property type="entry name" value="Amino acid/polyamine transporter I"/>
    <property type="match status" value="1"/>
</dbReference>
<dbReference type="GeneID" id="81597105"/>
<keyword evidence="4 6" id="KW-0472">Membrane</keyword>
<feature type="domain" description="Amino acid permease/ SLC12A" evidence="7">
    <location>
        <begin position="58"/>
        <end position="524"/>
    </location>
</feature>
<feature type="transmembrane region" description="Helical" evidence="6">
    <location>
        <begin position="56"/>
        <end position="74"/>
    </location>
</feature>
<evidence type="ECO:0000313" key="8">
    <source>
        <dbReference type="EMBL" id="KAJ5461927.1"/>
    </source>
</evidence>
<name>A0AAD6CH51_9EURO</name>
<feature type="transmembrane region" description="Helical" evidence="6">
    <location>
        <begin position="123"/>
        <end position="143"/>
    </location>
</feature>
<dbReference type="RefSeq" id="XP_056770969.1">
    <property type="nucleotide sequence ID" value="XM_056906862.1"/>
</dbReference>
<protein>
    <submittedName>
        <fullName evidence="8">Amino acid/polyamine transporter I</fullName>
    </submittedName>
</protein>
<dbReference type="PANTHER" id="PTHR43341:SF45">
    <property type="entry name" value="AMINO ACID TRANSPORTER (EUROFUNG)"/>
    <property type="match status" value="1"/>
</dbReference>
<dbReference type="PIRSF" id="PIRSF006060">
    <property type="entry name" value="AA_transporter"/>
    <property type="match status" value="1"/>
</dbReference>
<evidence type="ECO:0000256" key="3">
    <source>
        <dbReference type="ARBA" id="ARBA00022989"/>
    </source>
</evidence>
<feature type="transmembrane region" description="Helical" evidence="6">
    <location>
        <begin position="86"/>
        <end position="111"/>
    </location>
</feature>
<feature type="transmembrane region" description="Helical" evidence="6">
    <location>
        <begin position="163"/>
        <end position="183"/>
    </location>
</feature>
<feature type="transmembrane region" description="Helical" evidence="6">
    <location>
        <begin position="501"/>
        <end position="517"/>
    </location>
</feature>
<evidence type="ECO:0000256" key="4">
    <source>
        <dbReference type="ARBA" id="ARBA00023136"/>
    </source>
</evidence>
<dbReference type="Proteomes" id="UP001213681">
    <property type="component" value="Unassembled WGS sequence"/>
</dbReference>
<sequence>MEDSQHPRRRTHSSNGSQGQITSPNSTTPPDNSSEKPKDVATGFTDIYGALSPRRAGIISIGSAIGTGLIVGSGRTLAMGGVAAMMVSYTLVGFTVFLVLSALGEVGAWLPKPSTVADQAFRFCDPALGFALGWIYWLKYAVITPNQLTAATLVMELWVDADRVNPGVWITLFISIIMALNYIHHTLPSQIEFYVSALKLVVMSGLMILSLVLVLGGGPDHLPHVRGFLYWKYPGVFEDGGGGMMTVFFSTCGAMSSATFAYIGSERSGILARSPNVPQVMNRAIKHTFYRILVFHLLGITLLGMVLPYDTVDLSFHTLGKGKKRLAASPFVAALLAAGIAALPHILNACILFFVLSIATYDLYLATKALSDLALRHRAPIFLSRVNSNGVPVNALVVSTCMSTWAYLNVSKDSRAVFAYLVDLVTMLGLLTWISILITHICFVRARKAQGISDDMLVFKARFGLPGTWLGLVLCVFISSTMIFNSLSIQRSQIKFDPTKFLAGYVGVPIYVMLYVGHKIALKSKHIDPKDADFWSDKQPDRGPAIEL</sequence>
<feature type="transmembrane region" description="Helical" evidence="6">
    <location>
        <begin position="420"/>
        <end position="446"/>
    </location>
</feature>
<evidence type="ECO:0000259" key="7">
    <source>
        <dbReference type="Pfam" id="PF00324"/>
    </source>
</evidence>
<organism evidence="8 9">
    <name type="scientific">Penicillium daleae</name>
    <dbReference type="NCBI Taxonomy" id="63821"/>
    <lineage>
        <taxon>Eukaryota</taxon>
        <taxon>Fungi</taxon>
        <taxon>Dikarya</taxon>
        <taxon>Ascomycota</taxon>
        <taxon>Pezizomycotina</taxon>
        <taxon>Eurotiomycetes</taxon>
        <taxon>Eurotiomycetidae</taxon>
        <taxon>Eurotiales</taxon>
        <taxon>Aspergillaceae</taxon>
        <taxon>Penicillium</taxon>
    </lineage>
</organism>
<keyword evidence="9" id="KW-1185">Reference proteome</keyword>
<dbReference type="PANTHER" id="PTHR43341">
    <property type="entry name" value="AMINO ACID PERMEASE"/>
    <property type="match status" value="1"/>
</dbReference>
<dbReference type="GO" id="GO:0015171">
    <property type="term" value="F:amino acid transmembrane transporter activity"/>
    <property type="evidence" value="ECO:0007669"/>
    <property type="project" value="TreeGrafter"/>
</dbReference>
<feature type="transmembrane region" description="Helical" evidence="6">
    <location>
        <begin position="243"/>
        <end position="263"/>
    </location>
</feature>
<feature type="region of interest" description="Disordered" evidence="5">
    <location>
        <begin position="1"/>
        <end position="39"/>
    </location>
</feature>
<evidence type="ECO:0000256" key="5">
    <source>
        <dbReference type="SAM" id="MobiDB-lite"/>
    </source>
</evidence>
<feature type="compositionally biased region" description="Low complexity" evidence="5">
    <location>
        <begin position="22"/>
        <end position="32"/>
    </location>
</feature>
<gene>
    <name evidence="8" type="ORF">N7458_003479</name>
</gene>
<feature type="transmembrane region" description="Helical" evidence="6">
    <location>
        <begin position="467"/>
        <end position="489"/>
    </location>
</feature>
<dbReference type="Pfam" id="PF00324">
    <property type="entry name" value="AA_permease"/>
    <property type="match status" value="1"/>
</dbReference>
<dbReference type="AlphaFoldDB" id="A0AAD6CH51"/>
<evidence type="ECO:0000256" key="1">
    <source>
        <dbReference type="ARBA" id="ARBA00004141"/>
    </source>
</evidence>
<evidence type="ECO:0000256" key="6">
    <source>
        <dbReference type="SAM" id="Phobius"/>
    </source>
</evidence>
<dbReference type="GO" id="GO:0016020">
    <property type="term" value="C:membrane"/>
    <property type="evidence" value="ECO:0007669"/>
    <property type="project" value="UniProtKB-SubCell"/>
</dbReference>
<feature type="transmembrane region" description="Helical" evidence="6">
    <location>
        <begin position="289"/>
        <end position="309"/>
    </location>
</feature>
<feature type="transmembrane region" description="Helical" evidence="6">
    <location>
        <begin position="195"/>
        <end position="216"/>
    </location>
</feature>
<comment type="subcellular location">
    <subcellularLocation>
        <location evidence="1">Membrane</location>
        <topology evidence="1">Multi-pass membrane protein</topology>
    </subcellularLocation>
</comment>
<proteinExistence type="predicted"/>
<dbReference type="InterPro" id="IPR004841">
    <property type="entry name" value="AA-permease/SLC12A_dom"/>
</dbReference>
<evidence type="ECO:0000256" key="2">
    <source>
        <dbReference type="ARBA" id="ARBA00022692"/>
    </source>
</evidence>
<evidence type="ECO:0000313" key="9">
    <source>
        <dbReference type="Proteomes" id="UP001213681"/>
    </source>
</evidence>
<accession>A0AAD6CH51</accession>